<dbReference type="PANTHER" id="PTHR43991">
    <property type="entry name" value="WD REPEAT PROTEIN (AFU_ORTHOLOGUE AFUA_8G05640)-RELATED"/>
    <property type="match status" value="1"/>
</dbReference>
<sequence>MEEALGEEEERASFSFGFVFSLPVRILGVKNTKGRRAELEGRGAEKNTEFLVCRGRARERGTLNRREGWSPRSLFSIMEQDGNDVYDYMVEEYDAVDFDDVEEDMLQAARVRVSLESDLDDDLDNELSNSSDTTAAEARRGKDIQGIPWSRLQFTRERYRDQRLQQYKNYENLNQPHDDLEKECKTPSKGGKFYEFRNNTRSVKSTYVHFQLRNLVWATSKHDVYLMHDFAVMHWSPLTRRSTEVLNVRGQVIPTSEVGRNPWPLGRVQISTMCVKKNLLVAGGFQGEMVCKFLDRPGVAFCCKITHDDNAITNAIEIYERASGATRIMSSNNDAVVRVFDCENFAVISKFDFNWPVNHTSVSPDGKQVIVVGDNADGILADSQTGKTIGKLIGHLDYSFASAWHPDGHVFATGNQDTTCRLWDARMLGKSFAVLKGRIGAIRSIRFTADGRFMAMAEPADFVHIFDSKQDYNHCQEIDIFGEVAGISFSPDTEALFVAVTDRTYGSLLEFNRSRVNPYLDSFL</sequence>
<reference evidence="2 3" key="1">
    <citation type="submission" date="2024-09" db="EMBL/GenBank/DDBJ databases">
        <title>Chromosome-scale assembly of Riccia fluitans.</title>
        <authorList>
            <person name="Paukszto L."/>
            <person name="Sawicki J."/>
            <person name="Karawczyk K."/>
            <person name="Piernik-Szablinska J."/>
            <person name="Szczecinska M."/>
            <person name="Mazdziarz M."/>
        </authorList>
    </citation>
    <scope>NUCLEOTIDE SEQUENCE [LARGE SCALE GENOMIC DNA]</scope>
    <source>
        <strain evidence="2">Rf_01</strain>
        <tissue evidence="2">Aerial parts of the thallus</tissue>
    </source>
</reference>
<dbReference type="FunFam" id="2.130.10.10:FF:000637">
    <property type="entry name" value="WD-40 repeat family protein"/>
    <property type="match status" value="1"/>
</dbReference>
<dbReference type="PANTHER" id="PTHR43991:SF12">
    <property type="entry name" value="WD REPEAT PROTEIN (AFU_ORTHOLOGUE AFUA_8G05640)"/>
    <property type="match status" value="1"/>
</dbReference>
<evidence type="ECO:0000256" key="1">
    <source>
        <dbReference type="PROSITE-ProRule" id="PRU00221"/>
    </source>
</evidence>
<dbReference type="InterPro" id="IPR001680">
    <property type="entry name" value="WD40_rpt"/>
</dbReference>
<dbReference type="InterPro" id="IPR015943">
    <property type="entry name" value="WD40/YVTN_repeat-like_dom_sf"/>
</dbReference>
<comment type="caution">
    <text evidence="2">The sequence shown here is derived from an EMBL/GenBank/DDBJ whole genome shotgun (WGS) entry which is preliminary data.</text>
</comment>
<feature type="repeat" description="WD" evidence="1">
    <location>
        <begin position="392"/>
        <end position="424"/>
    </location>
</feature>
<dbReference type="EMBL" id="JBHFFA010000007">
    <property type="protein sequence ID" value="KAL2611672.1"/>
    <property type="molecule type" value="Genomic_DNA"/>
</dbReference>
<keyword evidence="3" id="KW-1185">Reference proteome</keyword>
<evidence type="ECO:0000313" key="3">
    <source>
        <dbReference type="Proteomes" id="UP001605036"/>
    </source>
</evidence>
<dbReference type="SUPFAM" id="SSF50978">
    <property type="entry name" value="WD40 repeat-like"/>
    <property type="match status" value="1"/>
</dbReference>
<dbReference type="InterPro" id="IPR036322">
    <property type="entry name" value="WD40_repeat_dom_sf"/>
</dbReference>
<dbReference type="PROSITE" id="PS50082">
    <property type="entry name" value="WD_REPEATS_2"/>
    <property type="match status" value="1"/>
</dbReference>
<protein>
    <submittedName>
        <fullName evidence="2">Uncharacterized protein</fullName>
    </submittedName>
</protein>
<dbReference type="Proteomes" id="UP001605036">
    <property type="component" value="Unassembled WGS sequence"/>
</dbReference>
<dbReference type="PROSITE" id="PS50294">
    <property type="entry name" value="WD_REPEATS_REGION"/>
    <property type="match status" value="1"/>
</dbReference>
<dbReference type="Pfam" id="PF00400">
    <property type="entry name" value="WD40"/>
    <property type="match status" value="1"/>
</dbReference>
<dbReference type="Gene3D" id="2.130.10.10">
    <property type="entry name" value="YVTN repeat-like/Quinoprotein amine dehydrogenase"/>
    <property type="match status" value="1"/>
</dbReference>
<gene>
    <name evidence="2" type="ORF">R1flu_023364</name>
</gene>
<name>A0ABD1XRU3_9MARC</name>
<keyword evidence="1" id="KW-0853">WD repeat</keyword>
<proteinExistence type="predicted"/>
<evidence type="ECO:0000313" key="2">
    <source>
        <dbReference type="EMBL" id="KAL2611672.1"/>
    </source>
</evidence>
<organism evidence="2 3">
    <name type="scientific">Riccia fluitans</name>
    <dbReference type="NCBI Taxonomy" id="41844"/>
    <lineage>
        <taxon>Eukaryota</taxon>
        <taxon>Viridiplantae</taxon>
        <taxon>Streptophyta</taxon>
        <taxon>Embryophyta</taxon>
        <taxon>Marchantiophyta</taxon>
        <taxon>Marchantiopsida</taxon>
        <taxon>Marchantiidae</taxon>
        <taxon>Marchantiales</taxon>
        <taxon>Ricciaceae</taxon>
        <taxon>Riccia</taxon>
    </lineage>
</organism>
<dbReference type="SMART" id="SM00320">
    <property type="entry name" value="WD40"/>
    <property type="match status" value="4"/>
</dbReference>
<accession>A0ABD1XRU3</accession>
<dbReference type="AlphaFoldDB" id="A0ABD1XRU3"/>